<dbReference type="Proteomes" id="UP000712281">
    <property type="component" value="Unassembled WGS sequence"/>
</dbReference>
<reference evidence="2" key="1">
    <citation type="submission" date="2019-12" db="EMBL/GenBank/DDBJ databases">
        <title>Genome sequencing and annotation of Brassica cretica.</title>
        <authorList>
            <person name="Studholme D.J."/>
            <person name="Sarris P.F."/>
        </authorList>
    </citation>
    <scope>NUCLEOTIDE SEQUENCE</scope>
    <source>
        <strain evidence="2">PFS-001/15</strain>
        <tissue evidence="2">Leaf</tissue>
    </source>
</reference>
<keyword evidence="1" id="KW-1133">Transmembrane helix</keyword>
<proteinExistence type="predicted"/>
<name>A0A8S9G4K0_BRACR</name>
<organism evidence="2 3">
    <name type="scientific">Brassica cretica</name>
    <name type="common">Mustard</name>
    <dbReference type="NCBI Taxonomy" id="69181"/>
    <lineage>
        <taxon>Eukaryota</taxon>
        <taxon>Viridiplantae</taxon>
        <taxon>Streptophyta</taxon>
        <taxon>Embryophyta</taxon>
        <taxon>Tracheophyta</taxon>
        <taxon>Spermatophyta</taxon>
        <taxon>Magnoliopsida</taxon>
        <taxon>eudicotyledons</taxon>
        <taxon>Gunneridae</taxon>
        <taxon>Pentapetalae</taxon>
        <taxon>rosids</taxon>
        <taxon>malvids</taxon>
        <taxon>Brassicales</taxon>
        <taxon>Brassicaceae</taxon>
        <taxon>Brassiceae</taxon>
        <taxon>Brassica</taxon>
    </lineage>
</organism>
<gene>
    <name evidence="2" type="ORF">F2Q68_00019040</name>
</gene>
<comment type="caution">
    <text evidence="2">The sequence shown here is derived from an EMBL/GenBank/DDBJ whole genome shotgun (WGS) entry which is preliminary data.</text>
</comment>
<evidence type="ECO:0000313" key="2">
    <source>
        <dbReference type="EMBL" id="KAF2539587.1"/>
    </source>
</evidence>
<keyword evidence="1" id="KW-0812">Transmembrane</keyword>
<dbReference type="EMBL" id="QGKW02002228">
    <property type="protein sequence ID" value="KAF2539587.1"/>
    <property type="molecule type" value="Genomic_DNA"/>
</dbReference>
<keyword evidence="1" id="KW-0472">Membrane</keyword>
<accession>A0A8S9G4K0</accession>
<feature type="transmembrane region" description="Helical" evidence="1">
    <location>
        <begin position="210"/>
        <end position="231"/>
    </location>
</feature>
<evidence type="ECO:0000256" key="1">
    <source>
        <dbReference type="SAM" id="Phobius"/>
    </source>
</evidence>
<evidence type="ECO:0000313" key="3">
    <source>
        <dbReference type="Proteomes" id="UP000712281"/>
    </source>
</evidence>
<evidence type="ECO:0008006" key="4">
    <source>
        <dbReference type="Google" id="ProtNLM"/>
    </source>
</evidence>
<sequence>MKRVQATWREVIGLVCDSRGDFCSDADPELILHQIDDVVRSHRAEMDPAEKRRHSKKQKDHCNMLGFVADSQYGVPRRCACGGRIIDEVRGKEDYDSLPGKRFFTCVNYEDDGLHYRHPWVVGVQEEIKRLSKRLHEAEQVMKGCGNSINGLRTWRYRLQPCLSRLITSLSRWVPWRRSVSTDNQRLVALFCWDVSAVSLRLLVGGFAFVVRLLVALVPSIFLGLALTTLLPGGRPGFLFTGDPALDVLAVSEFGMRGPSLCSTERRSPLVGEGSSHGGGDLVWSVFCTIKEAVSSISPRSSAWRSRSLRAALSVGSAHIVYWFMAALTSPMASSIATCGSKA</sequence>
<protein>
    <recommendedName>
        <fullName evidence="4">Zinc finger GRF-type domain-containing protein</fullName>
    </recommendedName>
</protein>
<dbReference type="AlphaFoldDB" id="A0A8S9G4K0"/>